<dbReference type="InParanoid" id="A0A316W7C3"/>
<dbReference type="GeneID" id="37032961"/>
<dbReference type="AlphaFoldDB" id="A0A316W7C3"/>
<feature type="region of interest" description="Disordered" evidence="1">
    <location>
        <begin position="514"/>
        <end position="645"/>
    </location>
</feature>
<evidence type="ECO:0000313" key="3">
    <source>
        <dbReference type="Proteomes" id="UP000245783"/>
    </source>
</evidence>
<feature type="region of interest" description="Disordered" evidence="1">
    <location>
        <begin position="1"/>
        <end position="493"/>
    </location>
</feature>
<feature type="compositionally biased region" description="Polar residues" evidence="1">
    <location>
        <begin position="572"/>
        <end position="593"/>
    </location>
</feature>
<feature type="compositionally biased region" description="Low complexity" evidence="1">
    <location>
        <begin position="249"/>
        <end position="269"/>
    </location>
</feature>
<feature type="compositionally biased region" description="Basic and acidic residues" evidence="1">
    <location>
        <begin position="460"/>
        <end position="470"/>
    </location>
</feature>
<dbReference type="EMBL" id="KZ819357">
    <property type="protein sequence ID" value="PWN45028.1"/>
    <property type="molecule type" value="Genomic_DNA"/>
</dbReference>
<keyword evidence="3" id="KW-1185">Reference proteome</keyword>
<proteinExistence type="predicted"/>
<gene>
    <name evidence="2" type="ORF">IE81DRAFT_226173</name>
</gene>
<organism evidence="2 3">
    <name type="scientific">Ceraceosorus guamensis</name>
    <dbReference type="NCBI Taxonomy" id="1522189"/>
    <lineage>
        <taxon>Eukaryota</taxon>
        <taxon>Fungi</taxon>
        <taxon>Dikarya</taxon>
        <taxon>Basidiomycota</taxon>
        <taxon>Ustilaginomycotina</taxon>
        <taxon>Exobasidiomycetes</taxon>
        <taxon>Ceraceosorales</taxon>
        <taxon>Ceraceosoraceae</taxon>
        <taxon>Ceraceosorus</taxon>
    </lineage>
</organism>
<accession>A0A316W7C3</accession>
<feature type="compositionally biased region" description="Low complexity" evidence="1">
    <location>
        <begin position="30"/>
        <end position="48"/>
    </location>
</feature>
<feature type="compositionally biased region" description="Low complexity" evidence="1">
    <location>
        <begin position="214"/>
        <end position="230"/>
    </location>
</feature>
<dbReference type="RefSeq" id="XP_025372188.1">
    <property type="nucleotide sequence ID" value="XM_025511091.1"/>
</dbReference>
<evidence type="ECO:0000313" key="2">
    <source>
        <dbReference type="EMBL" id="PWN45028.1"/>
    </source>
</evidence>
<dbReference type="Proteomes" id="UP000245783">
    <property type="component" value="Unassembled WGS sequence"/>
</dbReference>
<dbReference type="OrthoDB" id="3366780at2759"/>
<feature type="compositionally biased region" description="Basic and acidic residues" evidence="1">
    <location>
        <begin position="408"/>
        <end position="419"/>
    </location>
</feature>
<protein>
    <submittedName>
        <fullName evidence="2">Uncharacterized protein</fullName>
    </submittedName>
</protein>
<reference evidence="2 3" key="1">
    <citation type="journal article" date="2018" name="Mol. Biol. Evol.">
        <title>Broad Genomic Sampling Reveals a Smut Pathogenic Ancestry of the Fungal Clade Ustilaginomycotina.</title>
        <authorList>
            <person name="Kijpornyongpan T."/>
            <person name="Mondo S.J."/>
            <person name="Barry K."/>
            <person name="Sandor L."/>
            <person name="Lee J."/>
            <person name="Lipzen A."/>
            <person name="Pangilinan J."/>
            <person name="LaButti K."/>
            <person name="Hainaut M."/>
            <person name="Henrissat B."/>
            <person name="Grigoriev I.V."/>
            <person name="Spatafora J.W."/>
            <person name="Aime M.C."/>
        </authorList>
    </citation>
    <scope>NUCLEOTIDE SEQUENCE [LARGE SCALE GENOMIC DNA]</scope>
    <source>
        <strain evidence="2 3">MCA 4658</strain>
    </source>
</reference>
<feature type="compositionally biased region" description="Pro residues" evidence="1">
    <location>
        <begin position="275"/>
        <end position="284"/>
    </location>
</feature>
<feature type="compositionally biased region" description="Polar residues" evidence="1">
    <location>
        <begin position="239"/>
        <end position="248"/>
    </location>
</feature>
<evidence type="ECO:0000256" key="1">
    <source>
        <dbReference type="SAM" id="MobiDB-lite"/>
    </source>
</evidence>
<sequence length="645" mass="65513">MSDPSKRNLPTGGQKLSERIAALQRKASDGSPNTNASSSSSSGPASSTMGVRTPSGSSLTVPGSRSVSGGGGSSSVGSNARSVQDRIARFQAGVETTGEKPLIPRSSFGAPAPAPGAGQGALKPYQGGGSGAWGEGVLRPQLTGGAWLGNNRGGPWADGQVKPQYTGASGPGPRPQMTGGAWGRSRDFSDQPRMPGVGKDAFLELDEDARLSKARSPSPLSGAGSAAGSPARDKPPTSRRLSAFSTAQLDAASAGLARSSSLRRSASESTEPEPPKSPLKPPSFAPSSANHSLRDLPDTPTTEPGSLSAAGSKTSSADVFGTPAKTNGNMPRLPDPPTTLPTPPTTGSTSANSDIEIEVANASPTKMAALRRQLDDSEHLGASRRAASVAARSEASDDGGASAIGRLALHESSSDEVDSRSNSPTDAFVRSPPSAGKPALLGSDLPARAQVERTSSGRVDPTDPKAHEVQGPELLVPSDDAAKRYSSSSTASEAGVKVLGYDANAVAAYREGNATYSASPGGKVEGASPTTAKVAGDAPTSRDATNTVRSSEREMNAFKASAANAGPKRSATLGNFPTTESGPDLSNGNSVETAQRARDAINLGRSKSQKLRRPPPGVMLTAADLDASDDEYEPGWASVISSSRN</sequence>
<feature type="compositionally biased region" description="Polar residues" evidence="1">
    <location>
        <begin position="299"/>
        <end position="317"/>
    </location>
</feature>
<feature type="compositionally biased region" description="Low complexity" evidence="1">
    <location>
        <begin position="383"/>
        <end position="393"/>
    </location>
</feature>
<name>A0A316W7C3_9BASI</name>
<feature type="compositionally biased region" description="Basic and acidic residues" evidence="1">
    <location>
        <begin position="372"/>
        <end position="381"/>
    </location>
</feature>
<feature type="compositionally biased region" description="Pro residues" evidence="1">
    <location>
        <begin position="333"/>
        <end position="344"/>
    </location>
</feature>